<dbReference type="GO" id="GO:0030154">
    <property type="term" value="P:cell differentiation"/>
    <property type="evidence" value="ECO:0007669"/>
    <property type="project" value="TreeGrafter"/>
</dbReference>
<dbReference type="PANTHER" id="PTHR10270:SF204">
    <property type="entry name" value="TRANSCRIPTION FACTOR SOX-18"/>
    <property type="match status" value="1"/>
</dbReference>
<name>A0A914RU42_PAREQ</name>
<dbReference type="InterPro" id="IPR036910">
    <property type="entry name" value="HMG_box_dom_sf"/>
</dbReference>
<sequence>MSHMEKQPFVQQAEAIRVQHLKENPNYKYRPKRKPLLQQYSTLFLHSSHILLLFHFIPFLIDITRLMLKIGSLPICNMNWESIFT</sequence>
<dbReference type="Gene3D" id="1.10.30.10">
    <property type="entry name" value="High mobility group box domain"/>
    <property type="match status" value="1"/>
</dbReference>
<proteinExistence type="predicted"/>
<keyword evidence="1" id="KW-1133">Transmembrane helix</keyword>
<dbReference type="GO" id="GO:0005634">
    <property type="term" value="C:nucleus"/>
    <property type="evidence" value="ECO:0007669"/>
    <property type="project" value="TreeGrafter"/>
</dbReference>
<dbReference type="PANTHER" id="PTHR10270">
    <property type="entry name" value="SOX TRANSCRIPTION FACTOR"/>
    <property type="match status" value="1"/>
</dbReference>
<dbReference type="SUPFAM" id="SSF47095">
    <property type="entry name" value="HMG-box"/>
    <property type="match status" value="1"/>
</dbReference>
<dbReference type="GO" id="GO:0001228">
    <property type="term" value="F:DNA-binding transcription activator activity, RNA polymerase II-specific"/>
    <property type="evidence" value="ECO:0007669"/>
    <property type="project" value="TreeGrafter"/>
</dbReference>
<feature type="transmembrane region" description="Helical" evidence="1">
    <location>
        <begin position="43"/>
        <end position="61"/>
    </location>
</feature>
<protein>
    <submittedName>
        <fullName evidence="3">HMG box domain-containing protein</fullName>
    </submittedName>
</protein>
<dbReference type="WBParaSite" id="PEQ_0000549401-mRNA-1">
    <property type="protein sequence ID" value="PEQ_0000549401-mRNA-1"/>
    <property type="gene ID" value="PEQ_0000549401"/>
</dbReference>
<organism evidence="2 3">
    <name type="scientific">Parascaris equorum</name>
    <name type="common">Equine roundworm</name>
    <dbReference type="NCBI Taxonomy" id="6256"/>
    <lineage>
        <taxon>Eukaryota</taxon>
        <taxon>Metazoa</taxon>
        <taxon>Ecdysozoa</taxon>
        <taxon>Nematoda</taxon>
        <taxon>Chromadorea</taxon>
        <taxon>Rhabditida</taxon>
        <taxon>Spirurina</taxon>
        <taxon>Ascaridomorpha</taxon>
        <taxon>Ascaridoidea</taxon>
        <taxon>Ascarididae</taxon>
        <taxon>Parascaris</taxon>
    </lineage>
</organism>
<dbReference type="InterPro" id="IPR050140">
    <property type="entry name" value="SRY-related_HMG-box_TF-like"/>
</dbReference>
<keyword evidence="1" id="KW-0472">Membrane</keyword>
<accession>A0A914RU42</accession>
<keyword evidence="2" id="KW-1185">Reference proteome</keyword>
<dbReference type="GO" id="GO:0000978">
    <property type="term" value="F:RNA polymerase II cis-regulatory region sequence-specific DNA binding"/>
    <property type="evidence" value="ECO:0007669"/>
    <property type="project" value="TreeGrafter"/>
</dbReference>
<keyword evidence="1" id="KW-0812">Transmembrane</keyword>
<dbReference type="AlphaFoldDB" id="A0A914RU42"/>
<evidence type="ECO:0000313" key="3">
    <source>
        <dbReference type="WBParaSite" id="PEQ_0000549401-mRNA-1"/>
    </source>
</evidence>
<evidence type="ECO:0000313" key="2">
    <source>
        <dbReference type="Proteomes" id="UP000887564"/>
    </source>
</evidence>
<evidence type="ECO:0000256" key="1">
    <source>
        <dbReference type="SAM" id="Phobius"/>
    </source>
</evidence>
<reference evidence="3" key="1">
    <citation type="submission" date="2022-11" db="UniProtKB">
        <authorList>
            <consortium name="WormBaseParasite"/>
        </authorList>
    </citation>
    <scope>IDENTIFICATION</scope>
</reference>
<dbReference type="Proteomes" id="UP000887564">
    <property type="component" value="Unplaced"/>
</dbReference>